<dbReference type="GO" id="GO:0005759">
    <property type="term" value="C:mitochondrial matrix"/>
    <property type="evidence" value="ECO:0007669"/>
    <property type="project" value="TreeGrafter"/>
</dbReference>
<dbReference type="GeneID" id="24425415"/>
<dbReference type="EMBL" id="LN871598">
    <property type="protein sequence ID" value="CTQ41368.1"/>
    <property type="molecule type" value="Genomic_DNA"/>
</dbReference>
<dbReference type="PANTHER" id="PTHR21228">
    <property type="entry name" value="FAST LEU-RICH DOMAIN-CONTAINING"/>
    <property type="match status" value="1"/>
</dbReference>
<keyword evidence="2" id="KW-1185">Reference proteome</keyword>
<sequence length="480" mass="54702">MKLQSLAVEIMKSARAGETSLDLWKGYCEKIKNVVDNLNHTSICSIIHSFGHMRYKHTQLLSVLSTNLYKSVPFLTTKQITSVLKSFSLLNFKNEFMMQILSKHAAKLAPMMNPYELSTLLYSYASLNSCNLYVFYPIKCSVSDKIDKFGPKELSLLLGGLCKINCDDLQLITVVSSHFCKTISSNDPKSLSLSSNYLLRLKLGNSKIVAMFIAREIMRYKPKFSSQGLSLILNSISKYNDDISLFQRYSMIIQLRIDEFNIHSCCLVASAVSRANYKEIKLLEVLAERVGKQSNELYPQAVATLAYSFAKLNHLHGPLMYYSGKHLVSYLEDYTLDQICMIIKSYFILHIDDKEVLEFVIISLKHNWCLDKSGHKFAIKNSTTCGLLWIMECYAAFLIVNEDVYKCMELIVQELSGRVDEMSREMAICLLHGMSFYQIKDLNLVDKINKHLGKLTSLKGNEMSDREARLVKNALEVLTN</sequence>
<dbReference type="OMA" id="WHASANT"/>
<dbReference type="GO" id="GO:0044528">
    <property type="term" value="P:regulation of mitochondrial mRNA stability"/>
    <property type="evidence" value="ECO:0007669"/>
    <property type="project" value="TreeGrafter"/>
</dbReference>
<dbReference type="KEGG" id="bmic:BMR1_03g03840"/>
<organism evidence="1 2">
    <name type="scientific">Babesia microti (strain RI)</name>
    <dbReference type="NCBI Taxonomy" id="1133968"/>
    <lineage>
        <taxon>Eukaryota</taxon>
        <taxon>Sar</taxon>
        <taxon>Alveolata</taxon>
        <taxon>Apicomplexa</taxon>
        <taxon>Aconoidasida</taxon>
        <taxon>Piroplasmida</taxon>
        <taxon>Babesiidae</taxon>
        <taxon>Babesia</taxon>
    </lineage>
</organism>
<name>A0A0K3ARV7_BABMR</name>
<evidence type="ECO:0000313" key="2">
    <source>
        <dbReference type="Proteomes" id="UP000002899"/>
    </source>
</evidence>
<dbReference type="InterPro" id="IPR050870">
    <property type="entry name" value="FAST_kinase"/>
</dbReference>
<dbReference type="RefSeq" id="XP_012649379.1">
    <property type="nucleotide sequence ID" value="XM_012793925.1"/>
</dbReference>
<dbReference type="OrthoDB" id="62798at2759"/>
<dbReference type="GO" id="GO:0035770">
    <property type="term" value="C:ribonucleoprotein granule"/>
    <property type="evidence" value="ECO:0007669"/>
    <property type="project" value="TreeGrafter"/>
</dbReference>
<dbReference type="AlphaFoldDB" id="A0A0K3ARV7"/>
<dbReference type="GO" id="GO:0003723">
    <property type="term" value="F:RNA binding"/>
    <property type="evidence" value="ECO:0007669"/>
    <property type="project" value="TreeGrafter"/>
</dbReference>
<dbReference type="GO" id="GO:0000963">
    <property type="term" value="P:mitochondrial RNA processing"/>
    <property type="evidence" value="ECO:0007669"/>
    <property type="project" value="TreeGrafter"/>
</dbReference>
<reference evidence="1 2" key="3">
    <citation type="journal article" date="2016" name="Sci. Rep.">
        <title>Genome-wide diversity and gene expression profiling of Babesia microti isolates identify polymorphic genes that mediate host-pathogen interactions.</title>
        <authorList>
            <person name="Silva J.C."/>
            <person name="Cornillot E."/>
            <person name="McCracken C."/>
            <person name="Usmani-Brown S."/>
            <person name="Dwivedi A."/>
            <person name="Ifeonu O.O."/>
            <person name="Crabtree J."/>
            <person name="Gotia H.T."/>
            <person name="Virji A.Z."/>
            <person name="Reynes C."/>
            <person name="Colinge J."/>
            <person name="Kumar V."/>
            <person name="Lawres L."/>
            <person name="Pazzi J.E."/>
            <person name="Pablo J.V."/>
            <person name="Hung C."/>
            <person name="Brancato J."/>
            <person name="Kumari P."/>
            <person name="Orvis J."/>
            <person name="Tretina K."/>
            <person name="Chibucos M."/>
            <person name="Ott S."/>
            <person name="Sadzewicz L."/>
            <person name="Sengamalay N."/>
            <person name="Shetty A.C."/>
            <person name="Su Q."/>
            <person name="Tallon L."/>
            <person name="Fraser C.M."/>
            <person name="Frutos R."/>
            <person name="Molina D.M."/>
            <person name="Krause P.J."/>
            <person name="Ben Mamoun C."/>
        </authorList>
    </citation>
    <scope>NUCLEOTIDE SEQUENCE [LARGE SCALE GENOMIC DNA]</scope>
    <source>
        <strain evidence="1 2">RI</strain>
    </source>
</reference>
<protein>
    <submittedName>
        <fullName evidence="1">Uncharacterized protein</fullName>
    </submittedName>
</protein>
<dbReference type="VEuPathDB" id="PiroplasmaDB:BMR1_03g03840"/>
<proteinExistence type="predicted"/>
<reference evidence="1 2" key="2">
    <citation type="journal article" date="2013" name="PLoS ONE">
        <title>Whole genome mapping and re-organization of the nuclear and mitochondrial genomes of Babesia microti isolates.</title>
        <authorList>
            <person name="Cornillot E."/>
            <person name="Dassouli A."/>
            <person name="Garg A."/>
            <person name="Pachikara N."/>
            <person name="Randazzo S."/>
            <person name="Depoix D."/>
            <person name="Carcy B."/>
            <person name="Delbecq S."/>
            <person name="Frutos R."/>
            <person name="Silva J.C."/>
            <person name="Sutton R."/>
            <person name="Krause P.J."/>
            <person name="Mamoun C.B."/>
        </authorList>
    </citation>
    <scope>NUCLEOTIDE SEQUENCE [LARGE SCALE GENOMIC DNA]</scope>
    <source>
        <strain evidence="1 2">RI</strain>
    </source>
</reference>
<dbReference type="PANTHER" id="PTHR21228:SF40">
    <property type="entry name" value="LD45607P"/>
    <property type="match status" value="1"/>
</dbReference>
<dbReference type="Proteomes" id="UP000002899">
    <property type="component" value="Chromosome III"/>
</dbReference>
<reference evidence="1 2" key="1">
    <citation type="journal article" date="2012" name="Nucleic Acids Res.">
        <title>Sequencing of the smallest Apicomplexan genome from the human pathogen Babesia microti.</title>
        <authorList>
            <person name="Cornillot E."/>
            <person name="Hadj-Kaddour K."/>
            <person name="Dassouli A."/>
            <person name="Noel B."/>
            <person name="Ranwez V."/>
            <person name="Vacherie B."/>
            <person name="Augagneur Y."/>
            <person name="Bres V."/>
            <person name="Duclos A."/>
            <person name="Randazzo S."/>
            <person name="Carcy B."/>
            <person name="Debierre-Grockiego F."/>
            <person name="Delbecq S."/>
            <person name="Moubri-Menage K."/>
            <person name="Shams-Eldin H."/>
            <person name="Usmani-Brown S."/>
            <person name="Bringaud F."/>
            <person name="Wincker P."/>
            <person name="Vivares C.P."/>
            <person name="Schwarz R.T."/>
            <person name="Schetters T.P."/>
            <person name="Krause P.J."/>
            <person name="Gorenflot A."/>
            <person name="Berry V."/>
            <person name="Barbe V."/>
            <person name="Ben Mamoun C."/>
        </authorList>
    </citation>
    <scope>NUCLEOTIDE SEQUENCE [LARGE SCALE GENOMIC DNA]</scope>
    <source>
        <strain evidence="1 2">RI</strain>
    </source>
</reference>
<accession>A0A0K3ARV7</accession>
<evidence type="ECO:0000313" key="1">
    <source>
        <dbReference type="EMBL" id="CTQ41368.1"/>
    </source>
</evidence>